<evidence type="ECO:0000256" key="1">
    <source>
        <dbReference type="SAM" id="Phobius"/>
    </source>
</evidence>
<evidence type="ECO:0000313" key="10">
    <source>
        <dbReference type="Proteomes" id="UP000663864"/>
    </source>
</evidence>
<evidence type="ECO:0000313" key="2">
    <source>
        <dbReference type="EMBL" id="CAF0806806.1"/>
    </source>
</evidence>
<name>A0A813WK37_9BILA</name>
<sequence length="170" mass="20382">MLNDNRGSDYIKRQSHRRTLLCYSTLCLFLFLILFLLLSQVFHYRYIHIENYSNKSISLNVMKFRSSLIQCGQSVIEKDNIYQIIEQLTDIMKNLAIKQKNKQPINIIEQLDRNFIKEDIIIWLEFILAECFQARQFSIIEQIKPTIIRQFISSLRKEFLYIAGFFIKET</sequence>
<dbReference type="EMBL" id="CAJNOH010000102">
    <property type="protein sequence ID" value="CAF0869777.1"/>
    <property type="molecule type" value="Genomic_DNA"/>
</dbReference>
<keyword evidence="11" id="KW-1185">Reference proteome</keyword>
<keyword evidence="1" id="KW-0812">Transmembrane</keyword>
<evidence type="ECO:0000313" key="7">
    <source>
        <dbReference type="EMBL" id="CAF3531645.1"/>
    </source>
</evidence>
<dbReference type="AlphaFoldDB" id="A0A813WK37"/>
<dbReference type="Proteomes" id="UP000663823">
    <property type="component" value="Unassembled WGS sequence"/>
</dbReference>
<evidence type="ECO:0008006" key="12">
    <source>
        <dbReference type="Google" id="ProtNLM"/>
    </source>
</evidence>
<dbReference type="EMBL" id="CAJOAX010004145">
    <property type="protein sequence ID" value="CAF3892003.1"/>
    <property type="molecule type" value="Genomic_DNA"/>
</dbReference>
<evidence type="ECO:0000313" key="9">
    <source>
        <dbReference type="EMBL" id="CAF3892003.1"/>
    </source>
</evidence>
<dbReference type="Proteomes" id="UP000663882">
    <property type="component" value="Unassembled WGS sequence"/>
</dbReference>
<evidence type="ECO:0000313" key="5">
    <source>
        <dbReference type="EMBL" id="CAF1021759.1"/>
    </source>
</evidence>
<dbReference type="EMBL" id="CAJNOT010000137">
    <property type="protein sequence ID" value="CAF0858575.1"/>
    <property type="molecule type" value="Genomic_DNA"/>
</dbReference>
<keyword evidence="1" id="KW-1133">Transmembrane helix</keyword>
<accession>A0A813WK37</accession>
<evidence type="ECO:0000313" key="8">
    <source>
        <dbReference type="EMBL" id="CAF3710868.1"/>
    </source>
</evidence>
<reference evidence="3" key="1">
    <citation type="submission" date="2021-02" db="EMBL/GenBank/DDBJ databases">
        <authorList>
            <person name="Nowell W R."/>
        </authorList>
    </citation>
    <scope>NUCLEOTIDE SEQUENCE</scope>
</reference>
<organism evidence="3 10">
    <name type="scientific">Rotaria sordida</name>
    <dbReference type="NCBI Taxonomy" id="392033"/>
    <lineage>
        <taxon>Eukaryota</taxon>
        <taxon>Metazoa</taxon>
        <taxon>Spiralia</taxon>
        <taxon>Gnathifera</taxon>
        <taxon>Rotifera</taxon>
        <taxon>Eurotatoria</taxon>
        <taxon>Bdelloidea</taxon>
        <taxon>Philodinida</taxon>
        <taxon>Philodinidae</taxon>
        <taxon>Rotaria</taxon>
    </lineage>
</organism>
<dbReference type="EMBL" id="CAJNOL010000351">
    <property type="protein sequence ID" value="CAF1021759.1"/>
    <property type="molecule type" value="Genomic_DNA"/>
</dbReference>
<keyword evidence="1" id="KW-0472">Membrane</keyword>
<comment type="caution">
    <text evidence="3">The sequence shown here is derived from an EMBL/GenBank/DDBJ whole genome shotgun (WGS) entry which is preliminary data.</text>
</comment>
<evidence type="ECO:0000313" key="11">
    <source>
        <dbReference type="Proteomes" id="UP000663870"/>
    </source>
</evidence>
<evidence type="ECO:0000313" key="6">
    <source>
        <dbReference type="EMBL" id="CAF1038854.1"/>
    </source>
</evidence>
<protein>
    <recommendedName>
        <fullName evidence="12">Transmembrane protein</fullName>
    </recommendedName>
</protein>
<dbReference type="Proteomes" id="UP000663870">
    <property type="component" value="Unassembled WGS sequence"/>
</dbReference>
<evidence type="ECO:0000313" key="3">
    <source>
        <dbReference type="EMBL" id="CAF0858575.1"/>
    </source>
</evidence>
<dbReference type="Proteomes" id="UP000663854">
    <property type="component" value="Unassembled WGS sequence"/>
</dbReference>
<feature type="transmembrane region" description="Helical" evidence="1">
    <location>
        <begin position="20"/>
        <end position="42"/>
    </location>
</feature>
<dbReference type="Proteomes" id="UP000663889">
    <property type="component" value="Unassembled WGS sequence"/>
</dbReference>
<dbReference type="OrthoDB" id="10033926at2759"/>
<dbReference type="EMBL" id="CAJOBE010000001">
    <property type="protein sequence ID" value="CAF3531645.1"/>
    <property type="molecule type" value="Genomic_DNA"/>
</dbReference>
<dbReference type="EMBL" id="CAJNOO010000810">
    <property type="protein sequence ID" value="CAF1038854.1"/>
    <property type="molecule type" value="Genomic_DNA"/>
</dbReference>
<dbReference type="Proteomes" id="UP000663864">
    <property type="component" value="Unassembled WGS sequence"/>
</dbReference>
<dbReference type="Proteomes" id="UP000663836">
    <property type="component" value="Unassembled WGS sequence"/>
</dbReference>
<proteinExistence type="predicted"/>
<gene>
    <name evidence="7" type="ORF">FNK824_LOCUS8</name>
    <name evidence="8" type="ORF">JBS370_LOCUS10142</name>
    <name evidence="5" type="ORF">JXQ802_LOCUS15202</name>
    <name evidence="9" type="ORF">OTI717_LOCUS23323</name>
    <name evidence="4" type="ORF">PYM288_LOCUS7986</name>
    <name evidence="6" type="ORF">RFH988_LOCUS16109</name>
    <name evidence="2" type="ORF">SEV965_LOCUS915</name>
    <name evidence="3" type="ORF">ZHD862_LOCUS5258</name>
</gene>
<dbReference type="Proteomes" id="UP000663874">
    <property type="component" value="Unassembled WGS sequence"/>
</dbReference>
<evidence type="ECO:0000313" key="4">
    <source>
        <dbReference type="EMBL" id="CAF0869777.1"/>
    </source>
</evidence>
<dbReference type="EMBL" id="CAJNOU010000016">
    <property type="protein sequence ID" value="CAF0806806.1"/>
    <property type="molecule type" value="Genomic_DNA"/>
</dbReference>
<dbReference type="EMBL" id="CAJOBD010000721">
    <property type="protein sequence ID" value="CAF3710868.1"/>
    <property type="molecule type" value="Genomic_DNA"/>
</dbReference>